<gene>
    <name evidence="2" type="ORF">GCM10023196_083240</name>
</gene>
<dbReference type="RefSeq" id="WP_345438846.1">
    <property type="nucleotide sequence ID" value="NZ_BAABHK010000016.1"/>
</dbReference>
<name>A0ABP8UP28_9ACTN</name>
<organism evidence="2 3">
    <name type="scientific">Actinoallomurus vinaceus</name>
    <dbReference type="NCBI Taxonomy" id="1080074"/>
    <lineage>
        <taxon>Bacteria</taxon>
        <taxon>Bacillati</taxon>
        <taxon>Actinomycetota</taxon>
        <taxon>Actinomycetes</taxon>
        <taxon>Streptosporangiales</taxon>
        <taxon>Thermomonosporaceae</taxon>
        <taxon>Actinoallomurus</taxon>
    </lineage>
</organism>
<evidence type="ECO:0000313" key="2">
    <source>
        <dbReference type="EMBL" id="GAA4635866.1"/>
    </source>
</evidence>
<accession>A0ABP8UP28</accession>
<dbReference type="Proteomes" id="UP001501442">
    <property type="component" value="Unassembled WGS sequence"/>
</dbReference>
<evidence type="ECO:0000313" key="3">
    <source>
        <dbReference type="Proteomes" id="UP001501442"/>
    </source>
</evidence>
<feature type="region of interest" description="Disordered" evidence="1">
    <location>
        <begin position="207"/>
        <end position="243"/>
    </location>
</feature>
<protein>
    <submittedName>
        <fullName evidence="2">Uncharacterized protein</fullName>
    </submittedName>
</protein>
<evidence type="ECO:0000256" key="1">
    <source>
        <dbReference type="SAM" id="MobiDB-lite"/>
    </source>
</evidence>
<proteinExistence type="predicted"/>
<reference evidence="3" key="1">
    <citation type="journal article" date="2019" name="Int. J. Syst. Evol. Microbiol.">
        <title>The Global Catalogue of Microorganisms (GCM) 10K type strain sequencing project: providing services to taxonomists for standard genome sequencing and annotation.</title>
        <authorList>
            <consortium name="The Broad Institute Genomics Platform"/>
            <consortium name="The Broad Institute Genome Sequencing Center for Infectious Disease"/>
            <person name="Wu L."/>
            <person name="Ma J."/>
        </authorList>
    </citation>
    <scope>NUCLEOTIDE SEQUENCE [LARGE SCALE GENOMIC DNA]</scope>
    <source>
        <strain evidence="3">JCM 17939</strain>
    </source>
</reference>
<dbReference type="EMBL" id="BAABHK010000016">
    <property type="protein sequence ID" value="GAA4635866.1"/>
    <property type="molecule type" value="Genomic_DNA"/>
</dbReference>
<sequence length="265" mass="28801">MTPDPFAAHPYEYRAIVGVDTKSFTGNPSSRQPYLSARIPEVLEEAFARSGLTEAWKDARFPQDTGDGHVIGTDPRWLPSLVSPFPDVLQEVLEEEDRRLSAVDRNLRMRLRVSIHAGLLPDSGQGLRTDGKGKPMNDAHRLLDSTPVREALKDSNPDVTLVAVIISQHVFESFVQEHFTKLHPSRLAPVEARVEGKVFAERAWLYVPKPSHGHPGDDSGDPARPDSNPPATPTGGTGAIIGNRGAVANHNTVGGSFSQNVGGDR</sequence>
<feature type="compositionally biased region" description="Basic and acidic residues" evidence="1">
    <location>
        <begin position="214"/>
        <end position="224"/>
    </location>
</feature>
<comment type="caution">
    <text evidence="2">The sequence shown here is derived from an EMBL/GenBank/DDBJ whole genome shotgun (WGS) entry which is preliminary data.</text>
</comment>
<keyword evidence="3" id="KW-1185">Reference proteome</keyword>